<evidence type="ECO:0000313" key="10">
    <source>
        <dbReference type="EMBL" id="KZP00204.1"/>
    </source>
</evidence>
<name>A0A167QSY8_CALVF</name>
<feature type="domain" description="DAMP1 SANT/Myb-like" evidence="9">
    <location>
        <begin position="93"/>
        <end position="188"/>
    </location>
</feature>
<dbReference type="OrthoDB" id="19740at2759"/>
<evidence type="ECO:0000256" key="6">
    <source>
        <dbReference type="ARBA" id="ARBA00023163"/>
    </source>
</evidence>
<dbReference type="GO" id="GO:0000122">
    <property type="term" value="P:negative regulation of transcription by RNA polymerase II"/>
    <property type="evidence" value="ECO:0007669"/>
    <property type="project" value="TreeGrafter"/>
</dbReference>
<proteinExistence type="inferred from homology"/>
<organism evidence="10 11">
    <name type="scientific">Calocera viscosa (strain TUFC12733)</name>
    <dbReference type="NCBI Taxonomy" id="1330018"/>
    <lineage>
        <taxon>Eukaryota</taxon>
        <taxon>Fungi</taxon>
        <taxon>Dikarya</taxon>
        <taxon>Basidiomycota</taxon>
        <taxon>Agaricomycotina</taxon>
        <taxon>Dacrymycetes</taxon>
        <taxon>Dacrymycetales</taxon>
        <taxon>Dacrymycetaceae</taxon>
        <taxon>Calocera</taxon>
    </lineage>
</organism>
<reference evidence="10 11" key="1">
    <citation type="journal article" date="2016" name="Mol. Biol. Evol.">
        <title>Comparative Genomics of Early-Diverging Mushroom-Forming Fungi Provides Insights into the Origins of Lignocellulose Decay Capabilities.</title>
        <authorList>
            <person name="Nagy L.G."/>
            <person name="Riley R."/>
            <person name="Tritt A."/>
            <person name="Adam C."/>
            <person name="Daum C."/>
            <person name="Floudas D."/>
            <person name="Sun H."/>
            <person name="Yadav J.S."/>
            <person name="Pangilinan J."/>
            <person name="Larsson K.H."/>
            <person name="Matsuura K."/>
            <person name="Barry K."/>
            <person name="Labutti K."/>
            <person name="Kuo R."/>
            <person name="Ohm R.A."/>
            <person name="Bhattacharya S.S."/>
            <person name="Shirouzu T."/>
            <person name="Yoshinaga Y."/>
            <person name="Martin F.M."/>
            <person name="Grigoriev I.V."/>
            <person name="Hibbett D.S."/>
        </authorList>
    </citation>
    <scope>NUCLEOTIDE SEQUENCE [LARGE SCALE GENOMIC DNA]</scope>
    <source>
        <strain evidence="10 11">TUFC12733</strain>
    </source>
</reference>
<keyword evidence="11" id="KW-1185">Reference proteome</keyword>
<sequence length="454" mass="50938">MTSADVREIVSSLVPSGSTPLPKKAAPLTSTRKPDGISRELYNLIGNAAPTLVAQVSRPKFKARPDLGRARVKWEFREFDNPARKDHLKLRDYRFARYNVDSSPITYTDEEYEAIYGTIPAALDSAMLASTSKEDAPWTKEDTDYLFRLVREYDQRFIVVVDRWAPPSGIDRPIEELKGRYYAVSRSVLEKRLPEDDPNKAQTVANFAFDKDQERKRRDYVTALFKREPEAVEEEEALYIEVKRLEQNERRFTKDREDLLRMLAGVESGLGTLKVGEDDPKKRKRSGDVSADSPATPGSALPKRSKAEVKYVPADDPTNCVVRYDPATVGVGTKGGIPSVFMRSTRIPVPKPSVAAYATQILAELQISPNTLVMPTKGNVEKLDSLLNTAGILVEMKRSVDRLEQELRVLKARQKGENEEDVEMAEDGEGKGKAASRKRSMSITSNAANKRQRV</sequence>
<feature type="compositionally biased region" description="Acidic residues" evidence="8">
    <location>
        <begin position="418"/>
        <end position="427"/>
    </location>
</feature>
<dbReference type="EMBL" id="KV417270">
    <property type="protein sequence ID" value="KZP00204.1"/>
    <property type="molecule type" value="Genomic_DNA"/>
</dbReference>
<dbReference type="InterPro" id="IPR032563">
    <property type="entry name" value="DAMP1_SANT-like"/>
</dbReference>
<evidence type="ECO:0000256" key="3">
    <source>
        <dbReference type="ARBA" id="ARBA00019132"/>
    </source>
</evidence>
<evidence type="ECO:0000256" key="1">
    <source>
        <dbReference type="ARBA" id="ARBA00004123"/>
    </source>
</evidence>
<keyword evidence="6" id="KW-0804">Transcription</keyword>
<feature type="region of interest" description="Disordered" evidence="8">
    <location>
        <begin position="14"/>
        <end position="34"/>
    </location>
</feature>
<dbReference type="Pfam" id="PF16282">
    <property type="entry name" value="SANT_DAMP1_like"/>
    <property type="match status" value="1"/>
</dbReference>
<dbReference type="AlphaFoldDB" id="A0A167QSY8"/>
<feature type="region of interest" description="Disordered" evidence="8">
    <location>
        <begin position="411"/>
        <end position="454"/>
    </location>
</feature>
<dbReference type="Gene3D" id="1.10.10.60">
    <property type="entry name" value="Homeodomain-like"/>
    <property type="match status" value="1"/>
</dbReference>
<dbReference type="InterPro" id="IPR027109">
    <property type="entry name" value="Swc4/Dmap1"/>
</dbReference>
<dbReference type="PANTHER" id="PTHR12855">
    <property type="entry name" value="DNA METHYLTRANSFERASE 1-ASSOCIATED PROTEIN 1 FAMILY MEMBER"/>
    <property type="match status" value="1"/>
</dbReference>
<keyword evidence="7" id="KW-0539">Nucleus</keyword>
<dbReference type="STRING" id="1330018.A0A167QSY8"/>
<evidence type="ECO:0000259" key="9">
    <source>
        <dbReference type="Pfam" id="PF16282"/>
    </source>
</evidence>
<evidence type="ECO:0000256" key="2">
    <source>
        <dbReference type="ARBA" id="ARBA00006918"/>
    </source>
</evidence>
<evidence type="ECO:0000256" key="4">
    <source>
        <dbReference type="ARBA" id="ARBA00022853"/>
    </source>
</evidence>
<dbReference type="GO" id="GO:0006338">
    <property type="term" value="P:chromatin remodeling"/>
    <property type="evidence" value="ECO:0007669"/>
    <property type="project" value="InterPro"/>
</dbReference>
<comment type="similarity">
    <text evidence="2">Belongs to the SWC4 family.</text>
</comment>
<comment type="subcellular location">
    <subcellularLocation>
        <location evidence="1">Nucleus</location>
    </subcellularLocation>
</comment>
<evidence type="ECO:0000313" key="11">
    <source>
        <dbReference type="Proteomes" id="UP000076738"/>
    </source>
</evidence>
<feature type="compositionally biased region" description="Polar residues" evidence="8">
    <location>
        <begin position="441"/>
        <end position="454"/>
    </location>
</feature>
<dbReference type="Proteomes" id="UP000076738">
    <property type="component" value="Unassembled WGS sequence"/>
</dbReference>
<dbReference type="PANTHER" id="PTHR12855:SF10">
    <property type="entry name" value="DNA METHYLTRANSFERASE 1-ASSOCIATED PROTEIN 1"/>
    <property type="match status" value="1"/>
</dbReference>
<dbReference type="GO" id="GO:0035267">
    <property type="term" value="C:NuA4 histone acetyltransferase complex"/>
    <property type="evidence" value="ECO:0007669"/>
    <property type="project" value="InterPro"/>
</dbReference>
<dbReference type="GO" id="GO:0003714">
    <property type="term" value="F:transcription corepressor activity"/>
    <property type="evidence" value="ECO:0007669"/>
    <property type="project" value="TreeGrafter"/>
</dbReference>
<protein>
    <recommendedName>
        <fullName evidence="3">SWR1-complex protein 4</fullName>
    </recommendedName>
</protein>
<evidence type="ECO:0000256" key="7">
    <source>
        <dbReference type="ARBA" id="ARBA00023242"/>
    </source>
</evidence>
<feature type="region of interest" description="Disordered" evidence="8">
    <location>
        <begin position="271"/>
        <end position="309"/>
    </location>
</feature>
<dbReference type="GO" id="GO:0000812">
    <property type="term" value="C:Swr1 complex"/>
    <property type="evidence" value="ECO:0007669"/>
    <property type="project" value="TreeGrafter"/>
</dbReference>
<keyword evidence="4" id="KW-0156">Chromatin regulator</keyword>
<accession>A0A167QSY8</accession>
<evidence type="ECO:0000256" key="5">
    <source>
        <dbReference type="ARBA" id="ARBA00023015"/>
    </source>
</evidence>
<keyword evidence="5" id="KW-0805">Transcription regulation</keyword>
<evidence type="ECO:0000256" key="8">
    <source>
        <dbReference type="SAM" id="MobiDB-lite"/>
    </source>
</evidence>
<gene>
    <name evidence="10" type="ORF">CALVIDRAFT_560796</name>
</gene>
<dbReference type="GO" id="GO:0006281">
    <property type="term" value="P:DNA repair"/>
    <property type="evidence" value="ECO:0007669"/>
    <property type="project" value="InterPro"/>
</dbReference>